<evidence type="ECO:0000313" key="2">
    <source>
        <dbReference type="Proteomes" id="UP000276133"/>
    </source>
</evidence>
<evidence type="ECO:0000313" key="1">
    <source>
        <dbReference type="EMBL" id="RNA44839.1"/>
    </source>
</evidence>
<proteinExistence type="predicted"/>
<gene>
    <name evidence="1" type="ORF">BpHYR1_009769</name>
</gene>
<dbReference type="Proteomes" id="UP000276133">
    <property type="component" value="Unassembled WGS sequence"/>
</dbReference>
<reference evidence="1 2" key="1">
    <citation type="journal article" date="2018" name="Sci. Rep.">
        <title>Genomic signatures of local adaptation to the degree of environmental predictability in rotifers.</title>
        <authorList>
            <person name="Franch-Gras L."/>
            <person name="Hahn C."/>
            <person name="Garcia-Roger E.M."/>
            <person name="Carmona M.J."/>
            <person name="Serra M."/>
            <person name="Gomez A."/>
        </authorList>
    </citation>
    <scope>NUCLEOTIDE SEQUENCE [LARGE SCALE GENOMIC DNA]</scope>
    <source>
        <strain evidence="1">HYR1</strain>
    </source>
</reference>
<keyword evidence="2" id="KW-1185">Reference proteome</keyword>
<organism evidence="1 2">
    <name type="scientific">Brachionus plicatilis</name>
    <name type="common">Marine rotifer</name>
    <name type="synonym">Brachionus muelleri</name>
    <dbReference type="NCBI Taxonomy" id="10195"/>
    <lineage>
        <taxon>Eukaryota</taxon>
        <taxon>Metazoa</taxon>
        <taxon>Spiralia</taxon>
        <taxon>Gnathifera</taxon>
        <taxon>Rotifera</taxon>
        <taxon>Eurotatoria</taxon>
        <taxon>Monogononta</taxon>
        <taxon>Pseudotrocha</taxon>
        <taxon>Ploima</taxon>
        <taxon>Brachionidae</taxon>
        <taxon>Brachionus</taxon>
    </lineage>
</organism>
<protein>
    <submittedName>
        <fullName evidence="1">Uncharacterized protein</fullName>
    </submittedName>
</protein>
<dbReference type="AlphaFoldDB" id="A0A3M7TA19"/>
<accession>A0A3M7TA19</accession>
<comment type="caution">
    <text evidence="1">The sequence shown here is derived from an EMBL/GenBank/DDBJ whole genome shotgun (WGS) entry which is preliminary data.</text>
</comment>
<sequence>MPKFPFICNYMIFLRIFRRVKMIKDMDLANRGSLSEKQKQQRSFGAINKCMLKIKRKSERLKQINKKKQIRLNA</sequence>
<name>A0A3M7TA19_BRAPC</name>
<dbReference type="EMBL" id="REGN01000054">
    <property type="protein sequence ID" value="RNA44839.1"/>
    <property type="molecule type" value="Genomic_DNA"/>
</dbReference>